<dbReference type="Pfam" id="PF01436">
    <property type="entry name" value="NHL"/>
    <property type="match status" value="2"/>
</dbReference>
<evidence type="ECO:0000256" key="1">
    <source>
        <dbReference type="ARBA" id="ARBA00022729"/>
    </source>
</evidence>
<dbReference type="InterPro" id="IPR011042">
    <property type="entry name" value="6-blade_b-propeller_TolB-like"/>
</dbReference>
<evidence type="ECO:0000256" key="2">
    <source>
        <dbReference type="ARBA" id="ARBA00022737"/>
    </source>
</evidence>
<dbReference type="PANTHER" id="PTHR10680">
    <property type="entry name" value="PEPTIDYL-GLYCINE ALPHA-AMIDATING MONOOXYGENASE"/>
    <property type="match status" value="1"/>
</dbReference>
<dbReference type="EMBL" id="UINC01022876">
    <property type="protein sequence ID" value="SVA93402.1"/>
    <property type="molecule type" value="Genomic_DNA"/>
</dbReference>
<dbReference type="SUPFAM" id="SSF63829">
    <property type="entry name" value="Calcium-dependent phosphotriesterase"/>
    <property type="match status" value="1"/>
</dbReference>
<name>A0A381ZX45_9ZZZZ</name>
<sequence>MTELLTCRPLAMEDGMLHSIKTRFALLFSFVVMVGCSGQGPTRNLAVEPVNDLPNPYERVEPWAELPEGLKQWPAVTGAEPGPDGNLYVMHRCFENTCSGRPEAPIVKYDMSGQPLASWGTGMFVYPHGFHVDYEGNVWATDAQGENGLGHQVFKFSSDGKLMMTLGVAGVAGDGPDTFNQPTDIVVARNGDFFVTDGHGQGNNRVVKFSKDGAFIMSWGQYGSDPGELNAPHTIAMDSKGRLFVGDRWNNRIQIFDQQGQFIDEWRQFGRPSGIYITENDMIYVSDSESWGPDNPGWKKGIRIGSAKNGSVEHFIEDIESTTIEHSGAEGIGVDSAGNVYGAVVRRRMLEKHVPRGGGS</sequence>
<dbReference type="InterPro" id="IPR001258">
    <property type="entry name" value="NHL_repeat"/>
</dbReference>
<evidence type="ECO:0000313" key="4">
    <source>
        <dbReference type="EMBL" id="SVA93402.1"/>
    </source>
</evidence>
<dbReference type="CDD" id="cd14958">
    <property type="entry name" value="NHL_PAL_like"/>
    <property type="match status" value="1"/>
</dbReference>
<keyword evidence="2" id="KW-0677">Repeat</keyword>
<dbReference type="AlphaFoldDB" id="A0A381ZX45"/>
<gene>
    <name evidence="4" type="ORF">METZ01_LOCUS146256</name>
</gene>
<dbReference type="PROSITE" id="PS51125">
    <property type="entry name" value="NHL"/>
    <property type="match status" value="2"/>
</dbReference>
<accession>A0A381ZX45</accession>
<proteinExistence type="predicted"/>
<reference evidence="4" key="1">
    <citation type="submission" date="2018-05" db="EMBL/GenBank/DDBJ databases">
        <authorList>
            <person name="Lanie J.A."/>
            <person name="Ng W.-L."/>
            <person name="Kazmierczak K.M."/>
            <person name="Andrzejewski T.M."/>
            <person name="Davidsen T.M."/>
            <person name="Wayne K.J."/>
            <person name="Tettelin H."/>
            <person name="Glass J.I."/>
            <person name="Rusch D."/>
            <person name="Podicherti R."/>
            <person name="Tsui H.-C.T."/>
            <person name="Winkler M.E."/>
        </authorList>
    </citation>
    <scope>NUCLEOTIDE SEQUENCE</scope>
</reference>
<keyword evidence="1" id="KW-0732">Signal</keyword>
<protein>
    <recommendedName>
        <fullName evidence="5">SMP-30/Gluconolactonase/LRE-like region domain-containing protein</fullName>
    </recommendedName>
</protein>
<keyword evidence="3" id="KW-0325">Glycoprotein</keyword>
<evidence type="ECO:0000256" key="3">
    <source>
        <dbReference type="ARBA" id="ARBA00023180"/>
    </source>
</evidence>
<organism evidence="4">
    <name type="scientific">marine metagenome</name>
    <dbReference type="NCBI Taxonomy" id="408172"/>
    <lineage>
        <taxon>unclassified sequences</taxon>
        <taxon>metagenomes</taxon>
        <taxon>ecological metagenomes</taxon>
    </lineage>
</organism>
<dbReference type="Gene3D" id="2.120.10.30">
    <property type="entry name" value="TolB, C-terminal domain"/>
    <property type="match status" value="1"/>
</dbReference>
<evidence type="ECO:0008006" key="5">
    <source>
        <dbReference type="Google" id="ProtNLM"/>
    </source>
</evidence>